<evidence type="ECO:0000256" key="8">
    <source>
        <dbReference type="SAM" id="MobiDB-lite"/>
    </source>
</evidence>
<feature type="compositionally biased region" description="Polar residues" evidence="8">
    <location>
        <begin position="631"/>
        <end position="646"/>
    </location>
</feature>
<dbReference type="GO" id="GO:0031087">
    <property type="term" value="P:deadenylation-independent decapping of nuclear-transcribed mRNA"/>
    <property type="evidence" value="ECO:0007669"/>
    <property type="project" value="InterPro"/>
</dbReference>
<dbReference type="AlphaFoldDB" id="A0A4D9D6G7"/>
<reference evidence="11 12" key="1">
    <citation type="submission" date="2019-01" db="EMBL/GenBank/DDBJ databases">
        <title>Nuclear Genome Assembly of the Microalgal Biofuel strain Nannochloropsis salina CCMP1776.</title>
        <authorList>
            <person name="Hovde B."/>
        </authorList>
    </citation>
    <scope>NUCLEOTIDE SEQUENCE [LARGE SCALE GENOMIC DNA]</scope>
    <source>
        <strain evidence="11 12">CCMP1776</strain>
    </source>
</reference>
<dbReference type="Gene3D" id="1.10.220.100">
    <property type="entry name" value="conserved c-terminal region of ge- 1"/>
    <property type="match status" value="1"/>
</dbReference>
<comment type="subcellular location">
    <subcellularLocation>
        <location evidence="1">Cytoplasm</location>
        <location evidence="1">P-body</location>
    </subcellularLocation>
</comment>
<evidence type="ECO:0000256" key="2">
    <source>
        <dbReference type="ARBA" id="ARBA00009639"/>
    </source>
</evidence>
<comment type="similarity">
    <text evidence="2">Belongs to the WD repeat EDC4 family.</text>
</comment>
<feature type="repeat" description="WD" evidence="7">
    <location>
        <begin position="286"/>
        <end position="317"/>
    </location>
</feature>
<feature type="compositionally biased region" description="Polar residues" evidence="8">
    <location>
        <begin position="1"/>
        <end position="12"/>
    </location>
</feature>
<feature type="compositionally biased region" description="Basic and acidic residues" evidence="8">
    <location>
        <begin position="660"/>
        <end position="674"/>
    </location>
</feature>
<keyword evidence="12" id="KW-1185">Reference proteome</keyword>
<keyword evidence="6" id="KW-0175">Coiled coil</keyword>
<feature type="domain" description="Enhancer of mRNA-decapping protein 4 WD40 repeat region" evidence="9">
    <location>
        <begin position="117"/>
        <end position="202"/>
    </location>
</feature>
<dbReference type="PROSITE" id="PS00678">
    <property type="entry name" value="WD_REPEATS_1"/>
    <property type="match status" value="1"/>
</dbReference>
<evidence type="ECO:0000256" key="6">
    <source>
        <dbReference type="ARBA" id="ARBA00023054"/>
    </source>
</evidence>
<organism evidence="11 12">
    <name type="scientific">Nannochloropsis salina CCMP1776</name>
    <dbReference type="NCBI Taxonomy" id="1027361"/>
    <lineage>
        <taxon>Eukaryota</taxon>
        <taxon>Sar</taxon>
        <taxon>Stramenopiles</taxon>
        <taxon>Ochrophyta</taxon>
        <taxon>Eustigmatophyceae</taxon>
        <taxon>Eustigmatales</taxon>
        <taxon>Monodopsidaceae</taxon>
        <taxon>Microchloropsis</taxon>
        <taxon>Microchloropsis salina</taxon>
    </lineage>
</organism>
<feature type="compositionally biased region" description="Gly residues" evidence="8">
    <location>
        <begin position="590"/>
        <end position="606"/>
    </location>
</feature>
<keyword evidence="4 7" id="KW-0853">WD repeat</keyword>
<dbReference type="Proteomes" id="UP000355283">
    <property type="component" value="Unassembled WGS sequence"/>
</dbReference>
<feature type="region of interest" description="Disordered" evidence="8">
    <location>
        <begin position="488"/>
        <end position="675"/>
    </location>
</feature>
<evidence type="ECO:0000256" key="1">
    <source>
        <dbReference type="ARBA" id="ARBA00004201"/>
    </source>
</evidence>
<keyword evidence="3" id="KW-0963">Cytoplasm</keyword>
<sequence length="1006" mass="104884">MDNFNSFFQTLSRGRAGNEKSSGGGEISGATQAPAPLQGLSAAVTTTTITRSSSQSKAGPLPSSSLSSASSSVSSAAAARSGDDEGASGIVAGMEVNTPSFTFSTPQDGLPHPQCTPIAFYNSEAAYGSGRLIAVSDAYICYAIKDGHIRGINRQTVQRTLLKGHKKPVIDMAFASRSTCMLASLGRDGSFYLWTITESAADKSLTSVPLLAVTGVDLQRVVWHPTQVHMLAVVAPKGEVALINTQKLIQQRGGRVGDPAKVVAATGVADLMPEWCLTAANQCLDLSFSKDGKYLVTAGEDGWARVWEVESQVAMGRWQPYRGEPVSRALFLHRTGGPATGEKVFVVTGGKQASEIKLFRAWTTLSPINTQTLTFAPPPPDRDAGRGTRAFHLEVDRTGEFLLLADAARPLLYVAHVVLGPSTAKVDRLTPYQLKHPVLSLLALEGVGVDAHEGRSGRSGASEIHAYCVQTQAIQFYHLRPKDCLPSASTLPNTGSADAAAPVGRSEPPSPNPSPPSQPPAILQMLMQASQAAGSSSSTTDPLKAQSLASGSGRQAWEAASTQSVAASGTEERQTGGTHTTEEKILGNANAGGGGEDAGEASGGQSGQATSGQASRDVGGTSVPLSRPPSEVTSATPVASVHTPSSGRAPARRTILGEGSGRKGAPEPGGRADMEAGMGEVVSRRTKEAIAEAMGGVEERIARAIKSVIAAELGDVPGQVQGAVVTGLGQAVKDPISSSFKQCFQDMLIPAMQSTTQRMFAQMKEGLSKNIAAARSDAGPGQGLNGAGAAALTEVKGEVAQVRAELASVSSALEALSAQLSALSSRMENGDTVEFAGGFGGGWLGRGAGRKGSEAVPAAPASLVPGGHKEELLRDVRAGRFEDVFVSVLSSQDLDLLLWLCSEAPKDDIFDSEPPMLSQPTMFCLLQQLTFQLGKHTAQKLEWMQELVLAVDPKDAVIGSYLGEVCPELIRNFNEAAPEVAALGHPQLVKDFKMVQKAIQNLARGS</sequence>
<dbReference type="SUPFAM" id="SSF50978">
    <property type="entry name" value="WD40 repeat-like"/>
    <property type="match status" value="1"/>
</dbReference>
<dbReference type="GO" id="GO:0000932">
    <property type="term" value="C:P-body"/>
    <property type="evidence" value="ECO:0007669"/>
    <property type="project" value="UniProtKB-SubCell"/>
</dbReference>
<evidence type="ECO:0000259" key="9">
    <source>
        <dbReference type="Pfam" id="PF16529"/>
    </source>
</evidence>
<evidence type="ECO:0000259" key="10">
    <source>
        <dbReference type="Pfam" id="PF21289"/>
    </source>
</evidence>
<feature type="compositionally biased region" description="Basic and acidic residues" evidence="8">
    <location>
        <begin position="570"/>
        <end position="585"/>
    </location>
</feature>
<dbReference type="SMART" id="SM00320">
    <property type="entry name" value="WD40"/>
    <property type="match status" value="2"/>
</dbReference>
<gene>
    <name evidence="11" type="ORF">NSK_002251</name>
</gene>
<dbReference type="OrthoDB" id="21128at2759"/>
<dbReference type="EMBL" id="SDOX01000008">
    <property type="protein sequence ID" value="TFJ86594.1"/>
    <property type="molecule type" value="Genomic_DNA"/>
</dbReference>
<dbReference type="PROSITE" id="PS50082">
    <property type="entry name" value="WD_REPEATS_2"/>
    <property type="match status" value="2"/>
</dbReference>
<evidence type="ECO:0000256" key="3">
    <source>
        <dbReference type="ARBA" id="ARBA00022490"/>
    </source>
</evidence>
<evidence type="ECO:0000313" key="12">
    <source>
        <dbReference type="Proteomes" id="UP000355283"/>
    </source>
</evidence>
<dbReference type="InterPro" id="IPR044938">
    <property type="entry name" value="EDC4_C_sf"/>
</dbReference>
<keyword evidence="5" id="KW-0677">Repeat</keyword>
<dbReference type="InterPro" id="IPR015943">
    <property type="entry name" value="WD40/YVTN_repeat-like_dom_sf"/>
</dbReference>
<name>A0A4D9D6G7_9STRA</name>
<dbReference type="InterPro" id="IPR045152">
    <property type="entry name" value="EDC4-like"/>
</dbReference>
<feature type="repeat" description="WD" evidence="7">
    <location>
        <begin position="162"/>
        <end position="204"/>
    </location>
</feature>
<evidence type="ECO:0000256" key="7">
    <source>
        <dbReference type="PROSITE-ProRule" id="PRU00221"/>
    </source>
</evidence>
<dbReference type="PANTHER" id="PTHR15598">
    <property type="entry name" value="ENHANCER OF MRNA-DECAPPING PROTEIN 4"/>
    <property type="match status" value="1"/>
</dbReference>
<dbReference type="InterPro" id="IPR049404">
    <property type="entry name" value="EDC4_C"/>
</dbReference>
<evidence type="ECO:0000256" key="4">
    <source>
        <dbReference type="ARBA" id="ARBA00022574"/>
    </source>
</evidence>
<feature type="compositionally biased region" description="Pro residues" evidence="8">
    <location>
        <begin position="508"/>
        <end position="519"/>
    </location>
</feature>
<dbReference type="InterPro" id="IPR001680">
    <property type="entry name" value="WD40_rpt"/>
</dbReference>
<evidence type="ECO:0000256" key="5">
    <source>
        <dbReference type="ARBA" id="ARBA00022737"/>
    </source>
</evidence>
<feature type="domain" description="Enhancer of mRNA-decapping protein 4 WD40 repeat region" evidence="9">
    <location>
        <begin position="284"/>
        <end position="416"/>
    </location>
</feature>
<evidence type="ECO:0008006" key="13">
    <source>
        <dbReference type="Google" id="ProtNLM"/>
    </source>
</evidence>
<dbReference type="InterPro" id="IPR019775">
    <property type="entry name" value="WD40_repeat_CS"/>
</dbReference>
<feature type="compositionally biased region" description="Low complexity" evidence="8">
    <location>
        <begin position="523"/>
        <end position="538"/>
    </location>
</feature>
<dbReference type="Pfam" id="PF16529">
    <property type="entry name" value="Ge1_WD40"/>
    <property type="match status" value="2"/>
</dbReference>
<protein>
    <recommendedName>
        <fullName evidence="13">Enhancer of mRNA-decapping protein 4 WD40 repeat region domain-containing protein</fullName>
    </recommendedName>
</protein>
<proteinExistence type="inferred from homology"/>
<dbReference type="Pfam" id="PF21289">
    <property type="entry name" value="EDC4_C"/>
    <property type="match status" value="1"/>
</dbReference>
<accession>A0A4D9D6G7</accession>
<dbReference type="InterPro" id="IPR032401">
    <property type="entry name" value="EDC4_WD40"/>
</dbReference>
<comment type="caution">
    <text evidence="11">The sequence shown here is derived from an EMBL/GenBank/DDBJ whole genome shotgun (WGS) entry which is preliminary data.</text>
</comment>
<feature type="region of interest" description="Disordered" evidence="8">
    <location>
        <begin position="1"/>
        <end position="69"/>
    </location>
</feature>
<dbReference type="PANTHER" id="PTHR15598:SF5">
    <property type="entry name" value="ENHANCER OF MRNA-DECAPPING PROTEIN 4"/>
    <property type="match status" value="1"/>
</dbReference>
<dbReference type="Gene3D" id="2.130.10.10">
    <property type="entry name" value="YVTN repeat-like/Quinoprotein amine dehydrogenase"/>
    <property type="match status" value="1"/>
</dbReference>
<evidence type="ECO:0000313" key="11">
    <source>
        <dbReference type="EMBL" id="TFJ86594.1"/>
    </source>
</evidence>
<feature type="domain" description="Enhancer of mRNA-decapping protein 4 C-terminal" evidence="10">
    <location>
        <begin position="876"/>
        <end position="975"/>
    </location>
</feature>
<feature type="compositionally biased region" description="Low complexity" evidence="8">
    <location>
        <begin position="41"/>
        <end position="69"/>
    </location>
</feature>
<dbReference type="InterPro" id="IPR036322">
    <property type="entry name" value="WD40_repeat_dom_sf"/>
</dbReference>